<comment type="caution">
    <text evidence="2">The sequence shown here is derived from an EMBL/GenBank/DDBJ whole genome shotgun (WGS) entry which is preliminary data.</text>
</comment>
<dbReference type="OrthoDB" id="414322at2759"/>
<gene>
    <name evidence="2" type="ORF">SPI_03778</name>
</gene>
<dbReference type="EMBL" id="AZHD01000005">
    <property type="protein sequence ID" value="OAA63615.1"/>
    <property type="molecule type" value="Genomic_DNA"/>
</dbReference>
<dbReference type="AlphaFoldDB" id="A0A167WCM8"/>
<keyword evidence="3" id="KW-1185">Reference proteome</keyword>
<reference evidence="2 3" key="1">
    <citation type="journal article" date="2016" name="Genome Biol. Evol.">
        <title>Divergent and convergent evolution of fungal pathogenicity.</title>
        <authorList>
            <person name="Shang Y."/>
            <person name="Xiao G."/>
            <person name="Zheng P."/>
            <person name="Cen K."/>
            <person name="Zhan S."/>
            <person name="Wang C."/>
        </authorList>
    </citation>
    <scope>NUCLEOTIDE SEQUENCE [LARGE SCALE GENOMIC DNA]</scope>
    <source>
        <strain evidence="2 3">RCEF 264</strain>
    </source>
</reference>
<feature type="compositionally biased region" description="Acidic residues" evidence="1">
    <location>
        <begin position="440"/>
        <end position="460"/>
    </location>
</feature>
<evidence type="ECO:0000313" key="2">
    <source>
        <dbReference type="EMBL" id="OAA63615.1"/>
    </source>
</evidence>
<dbReference type="STRING" id="1081102.A0A167WCM8"/>
<proteinExistence type="predicted"/>
<evidence type="ECO:0000256" key="1">
    <source>
        <dbReference type="SAM" id="MobiDB-lite"/>
    </source>
</evidence>
<name>A0A167WCM8_9HYPO</name>
<evidence type="ECO:0000313" key="3">
    <source>
        <dbReference type="Proteomes" id="UP000076874"/>
    </source>
</evidence>
<protein>
    <submittedName>
        <fullName evidence="2">Uncharacterized protein</fullName>
    </submittedName>
</protein>
<organism evidence="2 3">
    <name type="scientific">Niveomyces insectorum RCEF 264</name>
    <dbReference type="NCBI Taxonomy" id="1081102"/>
    <lineage>
        <taxon>Eukaryota</taxon>
        <taxon>Fungi</taxon>
        <taxon>Dikarya</taxon>
        <taxon>Ascomycota</taxon>
        <taxon>Pezizomycotina</taxon>
        <taxon>Sordariomycetes</taxon>
        <taxon>Hypocreomycetidae</taxon>
        <taxon>Hypocreales</taxon>
        <taxon>Cordycipitaceae</taxon>
        <taxon>Niveomyces</taxon>
    </lineage>
</organism>
<sequence>MAASPASAAPAAAMPGPAATLASDATAPALPPAPLPAVADLVTVVLTTSPTPSAPSTELVDAVLASFRTHCPALLACPVTVVFDTYDRIGPRSRLKRGSVTPAEAAHYAAYKENVRRLVKGVWEAEGKARAAGGSATVDTVETGAAEYGSPFLADNSVPFTITRTGTNGRIAFIEPAARLGFALAVRTAVRAASTPYVWVQQHDWTLAADVPLAAMLDVMCTAEAELTGGTPTEDAGLSTGGQPAVDGPVALPVRYIGLPSIRMLQYAVSDHVVRFPSLRLLTETCKRQFPCPSSSSARVSTDNAAAAAADDDGGPAHRLPLTPLFLWHDKPHLALAAHYLARIFPSRLAVARGDFIEDHIGQRARAQMKRDPALWRKWACWLYYPDEGRQLCLRHLQGRTWRGEADEAAARDAYRKRNRAAAAAAAAAVSAGGNKNGGAEDEDEIGDDDNDDDNDDEEAYTTADNK</sequence>
<feature type="region of interest" description="Disordered" evidence="1">
    <location>
        <begin position="427"/>
        <end position="467"/>
    </location>
</feature>
<accession>A0A167WCM8</accession>
<dbReference type="Proteomes" id="UP000076874">
    <property type="component" value="Unassembled WGS sequence"/>
</dbReference>